<evidence type="ECO:0000313" key="12">
    <source>
        <dbReference type="EMBL" id="MBS3059272.1"/>
    </source>
</evidence>
<comment type="subunit">
    <text evidence="9">Monomer.</text>
</comment>
<keyword evidence="2 9" id="KW-0949">S-adenosyl-L-methionine</keyword>
<dbReference type="GO" id="GO:0051539">
    <property type="term" value="F:4 iron, 4 sulfur cluster binding"/>
    <property type="evidence" value="ECO:0007669"/>
    <property type="project" value="UniProtKB-UniRule"/>
</dbReference>
<dbReference type="SUPFAM" id="SSF102114">
    <property type="entry name" value="Radical SAM enzymes"/>
    <property type="match status" value="1"/>
</dbReference>
<feature type="domain" description="Radical SAM core" evidence="10">
    <location>
        <begin position="69"/>
        <end position="318"/>
    </location>
</feature>
<dbReference type="SFLD" id="SFLDF00284">
    <property type="entry name" value="tRNA_wybutosine-synthesizing"/>
    <property type="match status" value="1"/>
</dbReference>
<evidence type="ECO:0000256" key="1">
    <source>
        <dbReference type="ARBA" id="ARBA00022485"/>
    </source>
</evidence>
<comment type="catalytic activity">
    <reaction evidence="8 9">
        <text>N(1)-methylguanosine(37) in tRNA(Phe) + pyruvate + S-adenosyl-L-methionine = 4-demethylwyosine(37) in tRNA(Phe) + 5'-deoxyadenosine + L-methionine + CO2 + H2O</text>
        <dbReference type="Rhea" id="RHEA:36347"/>
        <dbReference type="Rhea" id="RHEA-COMP:10164"/>
        <dbReference type="Rhea" id="RHEA-COMP:10165"/>
        <dbReference type="ChEBI" id="CHEBI:15361"/>
        <dbReference type="ChEBI" id="CHEBI:15377"/>
        <dbReference type="ChEBI" id="CHEBI:16526"/>
        <dbReference type="ChEBI" id="CHEBI:17319"/>
        <dbReference type="ChEBI" id="CHEBI:57844"/>
        <dbReference type="ChEBI" id="CHEBI:59789"/>
        <dbReference type="ChEBI" id="CHEBI:64315"/>
        <dbReference type="ChEBI" id="CHEBI:73542"/>
        <dbReference type="EC" id="4.1.3.44"/>
    </reaction>
</comment>
<reference evidence="11" key="1">
    <citation type="journal article" date="2020" name="bioRxiv">
        <title>A rank-normalized archaeal taxonomy based on genome phylogeny resolves widespread incomplete and uneven classifications.</title>
        <authorList>
            <person name="Rinke C."/>
            <person name="Chuvochina M."/>
            <person name="Mussig A.J."/>
            <person name="Chaumeil P.-A."/>
            <person name="Waite D.W."/>
            <person name="Whitman W.B."/>
            <person name="Parks D.H."/>
            <person name="Hugenholtz P."/>
        </authorList>
    </citation>
    <scope>NUCLEOTIDE SEQUENCE</scope>
    <source>
        <strain evidence="11">UBA10011</strain>
    </source>
</reference>
<keyword evidence="5 9" id="KW-0408">Iron</keyword>
<dbReference type="PROSITE" id="PS51918">
    <property type="entry name" value="RADICAL_SAM"/>
    <property type="match status" value="1"/>
</dbReference>
<evidence type="ECO:0000256" key="7">
    <source>
        <dbReference type="ARBA" id="ARBA00023239"/>
    </source>
</evidence>
<organism evidence="11 13">
    <name type="scientific">Candidatus Iainarchaeum sp</name>
    <dbReference type="NCBI Taxonomy" id="3101447"/>
    <lineage>
        <taxon>Archaea</taxon>
        <taxon>Candidatus Iainarchaeota</taxon>
        <taxon>Candidatus Iainarchaeia</taxon>
        <taxon>Candidatus Iainarchaeales</taxon>
        <taxon>Candidatus Iainarchaeaceae</taxon>
        <taxon>Candidatus Iainarchaeum</taxon>
    </lineage>
</organism>
<feature type="binding site" evidence="9">
    <location>
        <position position="48"/>
    </location>
    <ligand>
        <name>[4Fe-4S] cluster</name>
        <dbReference type="ChEBI" id="CHEBI:49883"/>
        <label>1</label>
    </ligand>
</feature>
<feature type="binding site" evidence="9">
    <location>
        <position position="61"/>
    </location>
    <ligand>
        <name>[4Fe-4S] cluster</name>
        <dbReference type="ChEBI" id="CHEBI:49883"/>
        <label>1</label>
    </ligand>
</feature>
<dbReference type="SFLD" id="SFLDS00029">
    <property type="entry name" value="Radical_SAM"/>
    <property type="match status" value="1"/>
</dbReference>
<keyword evidence="4 9" id="KW-0479">Metal-binding</keyword>
<keyword evidence="9" id="KW-0963">Cytoplasm</keyword>
<comment type="similarity">
    <text evidence="9">Belongs to the TYW1 family.</text>
</comment>
<comment type="caution">
    <text evidence="11">The sequence shown here is derived from an EMBL/GenBank/DDBJ whole genome shotgun (WGS) entry which is preliminary data.</text>
</comment>
<dbReference type="InterPro" id="IPR013917">
    <property type="entry name" value="tRNA_wybutosine-synth"/>
</dbReference>
<accession>A0A7J4IUG0</accession>
<dbReference type="HAMAP" id="MF_01921">
    <property type="entry name" value="TYW1_archaea"/>
    <property type="match status" value="1"/>
</dbReference>
<comment type="cofactor">
    <cofactor evidence="9">
        <name>[4Fe-4S] cluster</name>
        <dbReference type="ChEBI" id="CHEBI:49883"/>
    </cofactor>
    <text evidence="9">Binds 2 [4Fe-4S] clusters. Binds 1 [4Fe-4S] cluster coordinated with 3 cysteines and an exchangeable S-adenosyl-L-methionine.</text>
</comment>
<evidence type="ECO:0000256" key="2">
    <source>
        <dbReference type="ARBA" id="ARBA00022691"/>
    </source>
</evidence>
<gene>
    <name evidence="9" type="primary">taw1</name>
    <name evidence="12" type="synonym">twy1</name>
    <name evidence="11" type="ORF">HA237_03570</name>
    <name evidence="12" type="ORF">J4224_02495</name>
</gene>
<keyword evidence="3 9" id="KW-0819">tRNA processing</keyword>
<evidence type="ECO:0000256" key="8">
    <source>
        <dbReference type="ARBA" id="ARBA00049466"/>
    </source>
</evidence>
<evidence type="ECO:0000256" key="9">
    <source>
        <dbReference type="HAMAP-Rule" id="MF_01921"/>
    </source>
</evidence>
<comment type="function">
    <text evidence="9">Component of the wyosine derivatives biosynthesis pathway that catalyzes the condensation of N-methylguanine with 2 carbon atoms from pyruvate to form the tricyclic 4-demethylwyosine (imG-14) on guanosine-37 of tRNA(Phe).</text>
</comment>
<reference evidence="12" key="2">
    <citation type="submission" date="2021-03" db="EMBL/GenBank/DDBJ databases">
        <authorList>
            <person name="Jaffe A."/>
        </authorList>
    </citation>
    <scope>NUCLEOTIDE SEQUENCE</scope>
    <source>
        <strain evidence="12">RIFCSPHIGHO2_01_FULL_GW2011_AR10_43_9</strain>
    </source>
</reference>
<dbReference type="GO" id="GO:0005737">
    <property type="term" value="C:cytoplasm"/>
    <property type="evidence" value="ECO:0007669"/>
    <property type="project" value="UniProtKB-SubCell"/>
</dbReference>
<feature type="binding site" evidence="9">
    <location>
        <position position="74"/>
    </location>
    <ligand>
        <name>[4Fe-4S] cluster</name>
        <dbReference type="ChEBI" id="CHEBI:49883"/>
        <label>1</label>
    </ligand>
</feature>
<dbReference type="GO" id="GO:0102521">
    <property type="term" value="F:tRNA-4-demethylwyosine synthase activity"/>
    <property type="evidence" value="ECO:0007669"/>
    <property type="project" value="UniProtKB-EC"/>
</dbReference>
<keyword evidence="6 9" id="KW-0411">Iron-sulfur</keyword>
<feature type="binding site" evidence="9">
    <location>
        <position position="84"/>
    </location>
    <ligand>
        <name>[4Fe-4S] cluster</name>
        <dbReference type="ChEBI" id="CHEBI:49883"/>
        <label>2</label>
        <note>4Fe-4S-S-AdoMet</note>
    </ligand>
</feature>
<dbReference type="Gene3D" id="3.20.20.70">
    <property type="entry name" value="Aldolase class I"/>
    <property type="match status" value="1"/>
</dbReference>
<evidence type="ECO:0000313" key="11">
    <source>
        <dbReference type="EMBL" id="HIH08424.1"/>
    </source>
</evidence>
<evidence type="ECO:0000256" key="3">
    <source>
        <dbReference type="ARBA" id="ARBA00022694"/>
    </source>
</evidence>
<dbReference type="InterPro" id="IPR034556">
    <property type="entry name" value="tRNA_wybutosine-synthase"/>
</dbReference>
<reference evidence="12" key="3">
    <citation type="submission" date="2021-05" db="EMBL/GenBank/DDBJ databases">
        <title>Protein family content uncovers lineage relationships and bacterial pathway maintenance mechanisms in DPANN archaea.</title>
        <authorList>
            <person name="Castelle C.J."/>
            <person name="Meheust R."/>
            <person name="Jaffe A.L."/>
            <person name="Seitz K."/>
            <person name="Gong X."/>
            <person name="Baker B.J."/>
            <person name="Banfield J.F."/>
        </authorList>
    </citation>
    <scope>NUCLEOTIDE SEQUENCE</scope>
    <source>
        <strain evidence="12">RIFCSPHIGHO2_01_FULL_GW2011_AR10_43_9</strain>
    </source>
</reference>
<evidence type="ECO:0000256" key="6">
    <source>
        <dbReference type="ARBA" id="ARBA00023014"/>
    </source>
</evidence>
<dbReference type="InterPro" id="IPR013785">
    <property type="entry name" value="Aldolase_TIM"/>
</dbReference>
<evidence type="ECO:0000256" key="5">
    <source>
        <dbReference type="ARBA" id="ARBA00023004"/>
    </source>
</evidence>
<keyword evidence="1 9" id="KW-0004">4Fe-4S</keyword>
<keyword evidence="7 9" id="KW-0456">Lyase</keyword>
<dbReference type="EMBL" id="DUFG01000017">
    <property type="protein sequence ID" value="HIH08424.1"/>
    <property type="molecule type" value="Genomic_DNA"/>
</dbReference>
<dbReference type="InterPro" id="IPR007197">
    <property type="entry name" value="rSAM"/>
</dbReference>
<dbReference type="GO" id="GO:0046872">
    <property type="term" value="F:metal ion binding"/>
    <property type="evidence" value="ECO:0007669"/>
    <property type="project" value="UniProtKB-KW"/>
</dbReference>
<evidence type="ECO:0000259" key="10">
    <source>
        <dbReference type="PROSITE" id="PS51918"/>
    </source>
</evidence>
<sequence length="348" mass="39603">MKGQVAVTDKGQAEIASKEIAKLPDYVVKQLHAKKYAVVGNHSAVQVCTYNKKTFKGAEPCYKEKFYGIDCHRCAQMSPAAMWCNENCVFCWRPMEFMKDVNLDNKIVDEPRDIIDGVIKSRKKLLSGFGGLPGLHEQKFKEAQLPSHWAVSLSGEPTMYPKICELIVEIKRLPDTKSVFLVTNAQLPQVFEKMASNEDFLPTQLYVSLDAPNEALFKKINRSVFKDGWERLNKSLEVIGKLKVRRVIRFTIIRGLNDMPEMAADWAKIIRKANPEFLEIKSYMHIGMSRQRLNRENMLLHPEVKAFAEKIAEASGYKYSNESVLGRIVLLVRPDLEGKSTKIVFNSA</sequence>
<dbReference type="PANTHER" id="PTHR13930:SF0">
    <property type="entry name" value="S-ADENOSYL-L-METHIONINE-DEPENDENT TRNA 4-DEMETHYLWYOSINE SYNTHASE TYW1-RELATED"/>
    <property type="match status" value="1"/>
</dbReference>
<dbReference type="InterPro" id="IPR058240">
    <property type="entry name" value="rSAM_sf"/>
</dbReference>
<dbReference type="SFLD" id="SFLDG01071">
    <property type="entry name" value="tRNA_wybutosine-synthesizing"/>
    <property type="match status" value="1"/>
</dbReference>
<dbReference type="EMBL" id="JAGVWF010000033">
    <property type="protein sequence ID" value="MBS3059272.1"/>
    <property type="molecule type" value="Genomic_DNA"/>
</dbReference>
<proteinExistence type="inferred from homology"/>
<dbReference type="AlphaFoldDB" id="A0A7J4IUG0"/>
<dbReference type="PANTHER" id="PTHR13930">
    <property type="entry name" value="S-ADENOSYL-L-METHIONINE-DEPENDENT TRNA 4-DEMETHYLWYOSINE SYNTHASE"/>
    <property type="match status" value="1"/>
</dbReference>
<name>A0A7J4IUG0_9ARCH</name>
<comment type="subcellular location">
    <subcellularLocation>
        <location evidence="9">Cytoplasm</location>
    </subcellularLocation>
</comment>
<protein>
    <recommendedName>
        <fullName evidence="9">S-adenosyl-L-methionine-dependent tRNA 4-demethylwyosine synthase</fullName>
        <ecNumber evidence="9">4.1.3.44</ecNumber>
    </recommendedName>
    <alternativeName>
        <fullName evidence="9">tRNA wyosine derivatives biosynthesis protein Taw1</fullName>
    </alternativeName>
</protein>
<dbReference type="Proteomes" id="UP000577419">
    <property type="component" value="Unassembled WGS sequence"/>
</dbReference>
<feature type="binding site" evidence="9">
    <location>
        <position position="88"/>
    </location>
    <ligand>
        <name>[4Fe-4S] cluster</name>
        <dbReference type="ChEBI" id="CHEBI:49883"/>
        <label>2</label>
        <note>4Fe-4S-S-AdoMet</note>
    </ligand>
</feature>
<dbReference type="NCBIfam" id="TIGR03972">
    <property type="entry name" value="rSAM_TYW1"/>
    <property type="match status" value="1"/>
</dbReference>
<dbReference type="Proteomes" id="UP000683213">
    <property type="component" value="Unassembled WGS sequence"/>
</dbReference>
<dbReference type="Pfam" id="PF08608">
    <property type="entry name" value="Wyosine_form"/>
    <property type="match status" value="1"/>
</dbReference>
<evidence type="ECO:0000256" key="4">
    <source>
        <dbReference type="ARBA" id="ARBA00022723"/>
    </source>
</evidence>
<feature type="binding site" evidence="9">
    <location>
        <position position="91"/>
    </location>
    <ligand>
        <name>[4Fe-4S] cluster</name>
        <dbReference type="ChEBI" id="CHEBI:49883"/>
        <label>2</label>
        <note>4Fe-4S-S-AdoMet</note>
    </ligand>
</feature>
<evidence type="ECO:0000313" key="13">
    <source>
        <dbReference type="Proteomes" id="UP000577419"/>
    </source>
</evidence>
<dbReference type="GO" id="GO:0008033">
    <property type="term" value="P:tRNA processing"/>
    <property type="evidence" value="ECO:0007669"/>
    <property type="project" value="UniProtKB-UniRule"/>
</dbReference>
<dbReference type="InterPro" id="IPR023993">
    <property type="entry name" value="TYW1_archaea"/>
</dbReference>
<dbReference type="CDD" id="cd01335">
    <property type="entry name" value="Radical_SAM"/>
    <property type="match status" value="1"/>
</dbReference>
<dbReference type="EC" id="4.1.3.44" evidence="9"/>
<dbReference type="Pfam" id="PF04055">
    <property type="entry name" value="Radical_SAM"/>
    <property type="match status" value="1"/>
</dbReference>